<dbReference type="Proteomes" id="UP000075243">
    <property type="component" value="Unassembled WGS sequence"/>
</dbReference>
<proteinExistence type="predicted"/>
<evidence type="ECO:0000313" key="1">
    <source>
        <dbReference type="EMBL" id="KYP52214.1"/>
    </source>
</evidence>
<accession>A0A151SBN2</accession>
<dbReference type="Gramene" id="C.cajan_25521.t">
    <property type="protein sequence ID" value="C.cajan_25521.t.cds1"/>
    <property type="gene ID" value="C.cajan_25521"/>
</dbReference>
<name>A0A151SBN2_CAJCA</name>
<sequence length="49" mass="6072">MVSFDIDKDHKKVIDEDPWMIFNYYLFMDVRLLCVLKWIKDLFRSIFLA</sequence>
<gene>
    <name evidence="1" type="ORF">KK1_025955</name>
</gene>
<keyword evidence="2" id="KW-1185">Reference proteome</keyword>
<evidence type="ECO:0000313" key="2">
    <source>
        <dbReference type="Proteomes" id="UP000075243"/>
    </source>
</evidence>
<protein>
    <submittedName>
        <fullName evidence="1">Uncharacterized protein</fullName>
    </submittedName>
</protein>
<dbReference type="AlphaFoldDB" id="A0A151SBN2"/>
<dbReference type="EMBL" id="KQ483427">
    <property type="protein sequence ID" value="KYP52214.1"/>
    <property type="molecule type" value="Genomic_DNA"/>
</dbReference>
<organism evidence="1 2">
    <name type="scientific">Cajanus cajan</name>
    <name type="common">Pigeon pea</name>
    <name type="synonym">Cajanus indicus</name>
    <dbReference type="NCBI Taxonomy" id="3821"/>
    <lineage>
        <taxon>Eukaryota</taxon>
        <taxon>Viridiplantae</taxon>
        <taxon>Streptophyta</taxon>
        <taxon>Embryophyta</taxon>
        <taxon>Tracheophyta</taxon>
        <taxon>Spermatophyta</taxon>
        <taxon>Magnoliopsida</taxon>
        <taxon>eudicotyledons</taxon>
        <taxon>Gunneridae</taxon>
        <taxon>Pentapetalae</taxon>
        <taxon>rosids</taxon>
        <taxon>fabids</taxon>
        <taxon>Fabales</taxon>
        <taxon>Fabaceae</taxon>
        <taxon>Papilionoideae</taxon>
        <taxon>50 kb inversion clade</taxon>
        <taxon>NPAAA clade</taxon>
        <taxon>indigoferoid/millettioid clade</taxon>
        <taxon>Phaseoleae</taxon>
        <taxon>Cajanus</taxon>
    </lineage>
</organism>
<reference evidence="1" key="1">
    <citation type="journal article" date="2012" name="Nat. Biotechnol.">
        <title>Draft genome sequence of pigeonpea (Cajanus cajan), an orphan legume crop of resource-poor farmers.</title>
        <authorList>
            <person name="Varshney R.K."/>
            <person name="Chen W."/>
            <person name="Li Y."/>
            <person name="Bharti A.K."/>
            <person name="Saxena R.K."/>
            <person name="Schlueter J.A."/>
            <person name="Donoghue M.T."/>
            <person name="Azam S."/>
            <person name="Fan G."/>
            <person name="Whaley A.M."/>
            <person name="Farmer A.D."/>
            <person name="Sheridan J."/>
            <person name="Iwata A."/>
            <person name="Tuteja R."/>
            <person name="Penmetsa R.V."/>
            <person name="Wu W."/>
            <person name="Upadhyaya H.D."/>
            <person name="Yang S.P."/>
            <person name="Shah T."/>
            <person name="Saxena K.B."/>
            <person name="Michael T."/>
            <person name="McCombie W.R."/>
            <person name="Yang B."/>
            <person name="Zhang G."/>
            <person name="Yang H."/>
            <person name="Wang J."/>
            <person name="Spillane C."/>
            <person name="Cook D.R."/>
            <person name="May G.D."/>
            <person name="Xu X."/>
            <person name="Jackson S.A."/>
        </authorList>
    </citation>
    <scope>NUCLEOTIDE SEQUENCE [LARGE SCALE GENOMIC DNA]</scope>
</reference>